<protein>
    <submittedName>
        <fullName evidence="5">S1 RNA-binding domain-containing protein</fullName>
    </submittedName>
</protein>
<dbReference type="Proteomes" id="UP001490365">
    <property type="component" value="Unassembled WGS sequence"/>
</dbReference>
<evidence type="ECO:0000256" key="3">
    <source>
        <dbReference type="ARBA" id="ARBA00023274"/>
    </source>
</evidence>
<dbReference type="InterPro" id="IPR003029">
    <property type="entry name" value="S1_domain"/>
</dbReference>
<dbReference type="SUPFAM" id="SSF50249">
    <property type="entry name" value="Nucleic acid-binding proteins"/>
    <property type="match status" value="1"/>
</dbReference>
<dbReference type="Pfam" id="PF00575">
    <property type="entry name" value="S1"/>
    <property type="match status" value="1"/>
</dbReference>
<reference evidence="5 6" key="1">
    <citation type="submission" date="2024-06" db="EMBL/GenBank/DDBJ databases">
        <title>The Natural Products Discovery Center: Release of the First 8490 Sequenced Strains for Exploring Actinobacteria Biosynthetic Diversity.</title>
        <authorList>
            <person name="Kalkreuter E."/>
            <person name="Kautsar S.A."/>
            <person name="Yang D."/>
            <person name="Bader C.D."/>
            <person name="Teijaro C.N."/>
            <person name="Fluegel L."/>
            <person name="Davis C.M."/>
            <person name="Simpson J.R."/>
            <person name="Lauterbach L."/>
            <person name="Steele A.D."/>
            <person name="Gui C."/>
            <person name="Meng S."/>
            <person name="Li G."/>
            <person name="Viehrig K."/>
            <person name="Ye F."/>
            <person name="Su P."/>
            <person name="Kiefer A.F."/>
            <person name="Nichols A."/>
            <person name="Cepeda A.J."/>
            <person name="Yan W."/>
            <person name="Fan B."/>
            <person name="Jiang Y."/>
            <person name="Adhikari A."/>
            <person name="Zheng C.-J."/>
            <person name="Schuster L."/>
            <person name="Cowan T.M."/>
            <person name="Smanski M.J."/>
            <person name="Chevrette M.G."/>
            <person name="De Carvalho L.P.S."/>
            <person name="Shen B."/>
        </authorList>
    </citation>
    <scope>NUCLEOTIDE SEQUENCE [LARGE SCALE GENOMIC DNA]</scope>
    <source>
        <strain evidence="5 6">NPDC001694</strain>
    </source>
</reference>
<feature type="domain" description="S1 motif" evidence="4">
    <location>
        <begin position="1"/>
        <end position="68"/>
    </location>
</feature>
<comment type="similarity">
    <text evidence="1">Belongs to the bacterial ribosomal protein bS1 family.</text>
</comment>
<proteinExistence type="inferred from homology"/>
<evidence type="ECO:0000256" key="2">
    <source>
        <dbReference type="ARBA" id="ARBA00022980"/>
    </source>
</evidence>
<gene>
    <name evidence="5" type="ORF">ABT211_25335</name>
</gene>
<accession>A0ABV1TKN6</accession>
<comment type="caution">
    <text evidence="5">The sequence shown here is derived from an EMBL/GenBank/DDBJ whole genome shotgun (WGS) entry which is preliminary data.</text>
</comment>
<evidence type="ECO:0000259" key="4">
    <source>
        <dbReference type="PROSITE" id="PS50126"/>
    </source>
</evidence>
<dbReference type="RefSeq" id="WP_351959216.1">
    <property type="nucleotide sequence ID" value="NZ_JBEOZM010000012.1"/>
</dbReference>
<dbReference type="EMBL" id="JBEOZM010000012">
    <property type="protein sequence ID" value="MER6270591.1"/>
    <property type="molecule type" value="Genomic_DNA"/>
</dbReference>
<dbReference type="PROSITE" id="PS50126">
    <property type="entry name" value="S1"/>
    <property type="match status" value="1"/>
</dbReference>
<dbReference type="PANTHER" id="PTHR10724:SF7">
    <property type="entry name" value="SMALL RIBOSOMAL SUBUNIT PROTEIN BS1C"/>
    <property type="match status" value="1"/>
</dbReference>
<evidence type="ECO:0000256" key="1">
    <source>
        <dbReference type="ARBA" id="ARBA00006767"/>
    </source>
</evidence>
<dbReference type="PANTHER" id="PTHR10724">
    <property type="entry name" value="30S RIBOSOMAL PROTEIN S1"/>
    <property type="match status" value="1"/>
</dbReference>
<sequence length="73" mass="7758">MLHGAVEKVLPFGAFVTVGDGVVGLVPFREFDGRPAAGTAEAFRTGEEVSVVVTEVDRSRRRVFLASPEPLGT</sequence>
<evidence type="ECO:0000313" key="5">
    <source>
        <dbReference type="EMBL" id="MER6270591.1"/>
    </source>
</evidence>
<organism evidence="5 6">
    <name type="scientific">Streptomyces sp. 900105755</name>
    <dbReference type="NCBI Taxonomy" id="3154389"/>
    <lineage>
        <taxon>Bacteria</taxon>
        <taxon>Bacillati</taxon>
        <taxon>Actinomycetota</taxon>
        <taxon>Actinomycetes</taxon>
        <taxon>Kitasatosporales</taxon>
        <taxon>Streptomycetaceae</taxon>
        <taxon>Streptomyces</taxon>
    </lineage>
</organism>
<dbReference type="InterPro" id="IPR050437">
    <property type="entry name" value="Ribos_protein_bS1-like"/>
</dbReference>
<keyword evidence="2" id="KW-0689">Ribosomal protein</keyword>
<evidence type="ECO:0000313" key="6">
    <source>
        <dbReference type="Proteomes" id="UP001490365"/>
    </source>
</evidence>
<dbReference type="Gene3D" id="2.40.50.140">
    <property type="entry name" value="Nucleic acid-binding proteins"/>
    <property type="match status" value="1"/>
</dbReference>
<dbReference type="InterPro" id="IPR012340">
    <property type="entry name" value="NA-bd_OB-fold"/>
</dbReference>
<name>A0ABV1TKN6_9ACTN</name>
<keyword evidence="3" id="KW-0687">Ribonucleoprotein</keyword>
<keyword evidence="6" id="KW-1185">Reference proteome</keyword>
<dbReference type="SMART" id="SM00316">
    <property type="entry name" value="S1"/>
    <property type="match status" value="1"/>
</dbReference>